<evidence type="ECO:0000313" key="2">
    <source>
        <dbReference type="EMBL" id="SEN14550.1"/>
    </source>
</evidence>
<dbReference type="OrthoDB" id="4570646at2"/>
<dbReference type="EMBL" id="FODD01000002">
    <property type="protein sequence ID" value="SEN14550.1"/>
    <property type="molecule type" value="Genomic_DNA"/>
</dbReference>
<evidence type="ECO:0000313" key="3">
    <source>
        <dbReference type="Proteomes" id="UP000181951"/>
    </source>
</evidence>
<sequence length="72" mass="7918">MSDPIFDGAFWFKANGSGEGGCVEVAFTPTVVGVRDTKDKGTGPILSFDRQAWTSFVRDLHHGEFVPEWLSL</sequence>
<dbReference type="InterPro" id="IPR007278">
    <property type="entry name" value="DUF397"/>
</dbReference>
<dbReference type="RefSeq" id="WP_069462972.1">
    <property type="nucleotide sequence ID" value="NZ_FODD01000002.1"/>
</dbReference>
<protein>
    <recommendedName>
        <fullName evidence="1">DUF397 domain-containing protein</fullName>
    </recommendedName>
</protein>
<name>A0A1H8E539_9ACTN</name>
<organism evidence="2 3">
    <name type="scientific">Actinacidiphila rubida</name>
    <dbReference type="NCBI Taxonomy" id="310780"/>
    <lineage>
        <taxon>Bacteria</taxon>
        <taxon>Bacillati</taxon>
        <taxon>Actinomycetota</taxon>
        <taxon>Actinomycetes</taxon>
        <taxon>Kitasatosporales</taxon>
        <taxon>Streptomycetaceae</taxon>
        <taxon>Actinacidiphila</taxon>
    </lineage>
</organism>
<dbReference type="Proteomes" id="UP000181951">
    <property type="component" value="Unassembled WGS sequence"/>
</dbReference>
<keyword evidence="3" id="KW-1185">Reference proteome</keyword>
<dbReference type="AlphaFoldDB" id="A0A1H8E539"/>
<evidence type="ECO:0000259" key="1">
    <source>
        <dbReference type="Pfam" id="PF04149"/>
    </source>
</evidence>
<gene>
    <name evidence="2" type="ORF">SAMN05216267_100217</name>
</gene>
<accession>A0A1H8E539</accession>
<dbReference type="STRING" id="310780.SAMN05216267_100217"/>
<dbReference type="Pfam" id="PF04149">
    <property type="entry name" value="DUF397"/>
    <property type="match status" value="1"/>
</dbReference>
<reference evidence="2 3" key="1">
    <citation type="submission" date="2016-10" db="EMBL/GenBank/DDBJ databases">
        <authorList>
            <person name="de Groot N.N."/>
        </authorList>
    </citation>
    <scope>NUCLEOTIDE SEQUENCE [LARGE SCALE GENOMIC DNA]</scope>
    <source>
        <strain evidence="2 3">CGMCC 4.2026</strain>
    </source>
</reference>
<feature type="domain" description="DUF397" evidence="1">
    <location>
        <begin position="11"/>
        <end position="60"/>
    </location>
</feature>
<proteinExistence type="predicted"/>